<dbReference type="EMBL" id="JAHUTJ010017336">
    <property type="protein sequence ID" value="MED6270722.1"/>
    <property type="molecule type" value="Genomic_DNA"/>
</dbReference>
<name>A0ABU7D6G6_9TELE</name>
<proteinExistence type="predicted"/>
<protein>
    <submittedName>
        <fullName evidence="1">Uncharacterized protein</fullName>
    </submittedName>
</protein>
<comment type="caution">
    <text evidence="1">The sequence shown here is derived from an EMBL/GenBank/DDBJ whole genome shotgun (WGS) entry which is preliminary data.</text>
</comment>
<gene>
    <name evidence="1" type="ORF">CHARACLAT_013224</name>
</gene>
<evidence type="ECO:0000313" key="2">
    <source>
        <dbReference type="Proteomes" id="UP001352852"/>
    </source>
</evidence>
<evidence type="ECO:0000313" key="1">
    <source>
        <dbReference type="EMBL" id="MED6270722.1"/>
    </source>
</evidence>
<dbReference type="Proteomes" id="UP001352852">
    <property type="component" value="Unassembled WGS sequence"/>
</dbReference>
<sequence>MQKLNSTTKEPIETFQPTKGRRIMDALVFSNQAYLPSPTRLLSGKGSALTSSSMSFGIIVGVSVILEFRNKRIFYLGLLKRIFSYLKMFSLCSSGSVLIGHSTKSFCCKPGRYKDKQFFILHAFYPTQCLKDESFYFMLELFLGLPYVKDFYSLLNGVFYMLSVRDQQEGDGKWHIKHAESHSESYCTPGTDYCIQPREDGPLFLNKLKMILLLLDCCSLCLLWKVSTSYKLVIILLALPPEVSAGPTASYVWE</sequence>
<keyword evidence="2" id="KW-1185">Reference proteome</keyword>
<accession>A0ABU7D6G6</accession>
<reference evidence="1 2" key="1">
    <citation type="submission" date="2021-06" db="EMBL/GenBank/DDBJ databases">
        <authorList>
            <person name="Palmer J.M."/>
        </authorList>
    </citation>
    <scope>NUCLEOTIDE SEQUENCE [LARGE SCALE GENOMIC DNA]</scope>
    <source>
        <strain evidence="1 2">CL_MEX2019</strain>
        <tissue evidence="1">Muscle</tissue>
    </source>
</reference>
<organism evidence="1 2">
    <name type="scientific">Characodon lateralis</name>
    <dbReference type="NCBI Taxonomy" id="208331"/>
    <lineage>
        <taxon>Eukaryota</taxon>
        <taxon>Metazoa</taxon>
        <taxon>Chordata</taxon>
        <taxon>Craniata</taxon>
        <taxon>Vertebrata</taxon>
        <taxon>Euteleostomi</taxon>
        <taxon>Actinopterygii</taxon>
        <taxon>Neopterygii</taxon>
        <taxon>Teleostei</taxon>
        <taxon>Neoteleostei</taxon>
        <taxon>Acanthomorphata</taxon>
        <taxon>Ovalentaria</taxon>
        <taxon>Atherinomorphae</taxon>
        <taxon>Cyprinodontiformes</taxon>
        <taxon>Goodeidae</taxon>
        <taxon>Characodon</taxon>
    </lineage>
</organism>